<name>A0A518DDP6_9BACT</name>
<protein>
    <recommendedName>
        <fullName evidence="4">PEP-CTERM protein-sorting domain-containing protein</fullName>
    </recommendedName>
</protein>
<evidence type="ECO:0000313" key="3">
    <source>
        <dbReference type="Proteomes" id="UP000317429"/>
    </source>
</evidence>
<dbReference type="InterPro" id="IPR018247">
    <property type="entry name" value="EF_Hand_1_Ca_BS"/>
</dbReference>
<keyword evidence="1" id="KW-0732">Signal</keyword>
<keyword evidence="3" id="KW-1185">Reference proteome</keyword>
<evidence type="ECO:0000256" key="1">
    <source>
        <dbReference type="SAM" id="SignalP"/>
    </source>
</evidence>
<dbReference type="SUPFAM" id="SSF63446">
    <property type="entry name" value="Type I dockerin domain"/>
    <property type="match status" value="1"/>
</dbReference>
<proteinExistence type="predicted"/>
<dbReference type="RefSeq" id="WP_145286434.1">
    <property type="nucleotide sequence ID" value="NZ_CP036291.1"/>
</dbReference>
<dbReference type="EMBL" id="CP036291">
    <property type="protein sequence ID" value="QDU89593.1"/>
    <property type="molecule type" value="Genomic_DNA"/>
</dbReference>
<organism evidence="2 3">
    <name type="scientific">Pirellulimonas nuda</name>
    <dbReference type="NCBI Taxonomy" id="2528009"/>
    <lineage>
        <taxon>Bacteria</taxon>
        <taxon>Pseudomonadati</taxon>
        <taxon>Planctomycetota</taxon>
        <taxon>Planctomycetia</taxon>
        <taxon>Pirellulales</taxon>
        <taxon>Lacipirellulaceae</taxon>
        <taxon>Pirellulimonas</taxon>
    </lineage>
</organism>
<accession>A0A518DDP6</accession>
<dbReference type="InterPro" id="IPR036439">
    <property type="entry name" value="Dockerin_dom_sf"/>
</dbReference>
<dbReference type="Proteomes" id="UP000317429">
    <property type="component" value="Chromosome"/>
</dbReference>
<dbReference type="AlphaFoldDB" id="A0A518DDP6"/>
<evidence type="ECO:0008006" key="4">
    <source>
        <dbReference type="Google" id="ProtNLM"/>
    </source>
</evidence>
<dbReference type="GO" id="GO:0000272">
    <property type="term" value="P:polysaccharide catabolic process"/>
    <property type="evidence" value="ECO:0007669"/>
    <property type="project" value="InterPro"/>
</dbReference>
<dbReference type="OrthoDB" id="269930at2"/>
<feature type="signal peptide" evidence="1">
    <location>
        <begin position="1"/>
        <end position="17"/>
    </location>
</feature>
<dbReference type="KEGG" id="pnd:Pla175_29850"/>
<reference evidence="2 3" key="1">
    <citation type="submission" date="2019-02" db="EMBL/GenBank/DDBJ databases">
        <title>Deep-cultivation of Planctomycetes and their phenomic and genomic characterization uncovers novel biology.</title>
        <authorList>
            <person name="Wiegand S."/>
            <person name="Jogler M."/>
            <person name="Boedeker C."/>
            <person name="Pinto D."/>
            <person name="Vollmers J."/>
            <person name="Rivas-Marin E."/>
            <person name="Kohn T."/>
            <person name="Peeters S.H."/>
            <person name="Heuer A."/>
            <person name="Rast P."/>
            <person name="Oberbeckmann S."/>
            <person name="Bunk B."/>
            <person name="Jeske O."/>
            <person name="Meyerdierks A."/>
            <person name="Storesund J.E."/>
            <person name="Kallscheuer N."/>
            <person name="Luecker S."/>
            <person name="Lage O.M."/>
            <person name="Pohl T."/>
            <person name="Merkel B.J."/>
            <person name="Hornburger P."/>
            <person name="Mueller R.-W."/>
            <person name="Bruemmer F."/>
            <person name="Labrenz M."/>
            <person name="Spormann A.M."/>
            <person name="Op den Camp H."/>
            <person name="Overmann J."/>
            <person name="Amann R."/>
            <person name="Jetten M.S.M."/>
            <person name="Mascher T."/>
            <person name="Medema M.H."/>
            <person name="Devos D.P."/>
            <person name="Kaster A.-K."/>
            <person name="Ovreas L."/>
            <person name="Rohde M."/>
            <person name="Galperin M.Y."/>
            <person name="Jogler C."/>
        </authorList>
    </citation>
    <scope>NUCLEOTIDE SEQUENCE [LARGE SCALE GENOMIC DNA]</scope>
    <source>
        <strain evidence="2 3">Pla175</strain>
    </source>
</reference>
<feature type="chain" id="PRO_5021901284" description="PEP-CTERM protein-sorting domain-containing protein" evidence="1">
    <location>
        <begin position="18"/>
        <end position="369"/>
    </location>
</feature>
<evidence type="ECO:0000313" key="2">
    <source>
        <dbReference type="EMBL" id="QDU89593.1"/>
    </source>
</evidence>
<dbReference type="PROSITE" id="PS00018">
    <property type="entry name" value="EF_HAND_1"/>
    <property type="match status" value="1"/>
</dbReference>
<sequence length="369" mass="38165" precursor="true">MRLAQLIGCLSATLAFATPVCAVELARAVTPTLSGETNVTGFSIGTPTGFLAPVYTYWVDFAGSGDTFGYSARFNVDNPSTDPIEIDPAFALLDDTAGTFPTDMVGIVKSTDFDNFFGISDTVNPDTNGPATGGTAVTETALFTATWSFDVSAAVGGLTIGIDLAAMGDFEATGSTADMFAFSYSFDGANFVDFLPTVVREDIDNASYTLEAGTVVLLNDPVEADSTLLTNEFRTFSSSIGAAQSSTLSVRFTGQTDAAAEGLAFRNLTVSDNDISAGTVGDYNNDGVVDAADYTVWRDNLGLDGSGLSNRDPSQTGPVDGADYSFWKGTFGQPAVAAIAGSSVPEPSTLLIALSAGLALVGSRRFAAC</sequence>
<gene>
    <name evidence="2" type="ORF">Pla175_29850</name>
</gene>